<dbReference type="InterPro" id="IPR007373">
    <property type="entry name" value="Thiamin_PyroPKinase_B1-bd"/>
</dbReference>
<dbReference type="Pfam" id="PF04265">
    <property type="entry name" value="TPK_B1_binding"/>
    <property type="match status" value="1"/>
</dbReference>
<dbReference type="SUPFAM" id="SSF63999">
    <property type="entry name" value="Thiamin pyrophosphokinase, catalytic domain"/>
    <property type="match status" value="1"/>
</dbReference>
<dbReference type="Proteomes" id="UP000182635">
    <property type="component" value="Unassembled WGS sequence"/>
</dbReference>
<organism evidence="7 8">
    <name type="scientific">Ligilactobacillus ruminis DSM 20403 = NBRC 102161</name>
    <dbReference type="NCBI Taxonomy" id="1423798"/>
    <lineage>
        <taxon>Bacteria</taxon>
        <taxon>Bacillati</taxon>
        <taxon>Bacillota</taxon>
        <taxon>Bacilli</taxon>
        <taxon>Lactobacillales</taxon>
        <taxon>Lactobacillaceae</taxon>
        <taxon>Ligilactobacillus</taxon>
    </lineage>
</organism>
<keyword evidence="4" id="KW-0067">ATP-binding</keyword>
<dbReference type="InterPro" id="IPR053149">
    <property type="entry name" value="TPK"/>
</dbReference>
<evidence type="ECO:0000313" key="8">
    <source>
        <dbReference type="Proteomes" id="UP000182635"/>
    </source>
</evidence>
<dbReference type="Pfam" id="PF04263">
    <property type="entry name" value="TPK_catalytic"/>
    <property type="match status" value="1"/>
</dbReference>
<evidence type="ECO:0000256" key="5">
    <source>
        <dbReference type="NCBIfam" id="TIGR01378"/>
    </source>
</evidence>
<evidence type="ECO:0000256" key="3">
    <source>
        <dbReference type="ARBA" id="ARBA00022777"/>
    </source>
</evidence>
<dbReference type="InterPro" id="IPR007371">
    <property type="entry name" value="TPK_catalytic"/>
</dbReference>
<evidence type="ECO:0000256" key="4">
    <source>
        <dbReference type="ARBA" id="ARBA00022840"/>
    </source>
</evidence>
<name>A0A1I2PWY2_9LACO</name>
<evidence type="ECO:0000256" key="2">
    <source>
        <dbReference type="ARBA" id="ARBA00022741"/>
    </source>
</evidence>
<reference evidence="8" key="1">
    <citation type="submission" date="2016-10" db="EMBL/GenBank/DDBJ databases">
        <authorList>
            <person name="Varghese N."/>
            <person name="Submissions S."/>
        </authorList>
    </citation>
    <scope>NUCLEOTIDE SEQUENCE [LARGE SCALE GENOMIC DNA]</scope>
    <source>
        <strain evidence="8">DSM 20403</strain>
    </source>
</reference>
<dbReference type="GO" id="GO:0030975">
    <property type="term" value="F:thiamine binding"/>
    <property type="evidence" value="ECO:0007669"/>
    <property type="project" value="InterPro"/>
</dbReference>
<dbReference type="InterPro" id="IPR036759">
    <property type="entry name" value="TPK_catalytic_sf"/>
</dbReference>
<feature type="domain" description="Thiamin pyrophosphokinase thiamin-binding" evidence="6">
    <location>
        <begin position="145"/>
        <end position="209"/>
    </location>
</feature>
<proteinExistence type="predicted"/>
<accession>A0A1I2PWY2</accession>
<protein>
    <recommendedName>
        <fullName evidence="5">Thiamine diphosphokinase</fullName>
        <ecNumber evidence="5">2.7.6.2</ecNumber>
    </recommendedName>
</protein>
<dbReference type="RefSeq" id="WP_014073654.1">
    <property type="nucleotide sequence ID" value="NZ_AYYL01000002.1"/>
</dbReference>
<dbReference type="EMBL" id="FOPI01000005">
    <property type="protein sequence ID" value="SFG20652.1"/>
    <property type="molecule type" value="Genomic_DNA"/>
</dbReference>
<dbReference type="EC" id="2.7.6.2" evidence="5"/>
<dbReference type="GO" id="GO:0006772">
    <property type="term" value="P:thiamine metabolic process"/>
    <property type="evidence" value="ECO:0007669"/>
    <property type="project" value="UniProtKB-UniRule"/>
</dbReference>
<dbReference type="NCBIfam" id="TIGR01378">
    <property type="entry name" value="thi_PPkinase"/>
    <property type="match status" value="1"/>
</dbReference>
<dbReference type="GO" id="GO:0005524">
    <property type="term" value="F:ATP binding"/>
    <property type="evidence" value="ECO:0007669"/>
    <property type="project" value="UniProtKB-KW"/>
</dbReference>
<dbReference type="GO" id="GO:0016301">
    <property type="term" value="F:kinase activity"/>
    <property type="evidence" value="ECO:0007669"/>
    <property type="project" value="UniProtKB-KW"/>
</dbReference>
<evidence type="ECO:0000256" key="1">
    <source>
        <dbReference type="ARBA" id="ARBA00022679"/>
    </source>
</evidence>
<evidence type="ECO:0000259" key="6">
    <source>
        <dbReference type="SMART" id="SM00983"/>
    </source>
</evidence>
<keyword evidence="2" id="KW-0547">Nucleotide-binding</keyword>
<dbReference type="SMART" id="SM00983">
    <property type="entry name" value="TPK_B1_binding"/>
    <property type="match status" value="1"/>
</dbReference>
<dbReference type="GO" id="GO:0009229">
    <property type="term" value="P:thiamine diphosphate biosynthetic process"/>
    <property type="evidence" value="ECO:0007669"/>
    <property type="project" value="InterPro"/>
</dbReference>
<dbReference type="InterPro" id="IPR006282">
    <property type="entry name" value="Thi_PPkinase"/>
</dbReference>
<dbReference type="CDD" id="cd07995">
    <property type="entry name" value="TPK"/>
    <property type="match status" value="1"/>
</dbReference>
<dbReference type="GeneID" id="29802467"/>
<keyword evidence="1" id="KW-0808">Transferase</keyword>
<dbReference type="GO" id="GO:0004788">
    <property type="term" value="F:thiamine diphosphokinase activity"/>
    <property type="evidence" value="ECO:0007669"/>
    <property type="project" value="UniProtKB-UniRule"/>
</dbReference>
<dbReference type="Gene3D" id="3.40.50.10240">
    <property type="entry name" value="Thiamin pyrophosphokinase, catalytic domain"/>
    <property type="match status" value="1"/>
</dbReference>
<evidence type="ECO:0000313" key="7">
    <source>
        <dbReference type="EMBL" id="SFG20652.1"/>
    </source>
</evidence>
<dbReference type="AlphaFoldDB" id="A0A1I2PWY2"/>
<sequence length="215" mass="24587">MKINLLVGGPIENYPERLLEKRGQDELWVGADKGAVRLCEAGIKPILSIGDFDSSTNRERYLVDVMSKEVMTSVPEKDDTDTELCLRLIEQRFHPDLISIYGATGGRIDHLLANLFCLLRPEFLNMISKVEFIDKNNVIRFYNPGEHEIKQIEGMRYLAFVSMGPVDDLNLYDEKYRLRHANLSRVISLASNEFVSETAHFSFKNGNVCVIWSKD</sequence>
<dbReference type="PANTHER" id="PTHR41299:SF1">
    <property type="entry name" value="THIAMINE PYROPHOSPHOKINASE"/>
    <property type="match status" value="1"/>
</dbReference>
<dbReference type="OrthoDB" id="9804377at2"/>
<keyword evidence="3 7" id="KW-0418">Kinase</keyword>
<dbReference type="PANTHER" id="PTHR41299">
    <property type="entry name" value="THIAMINE PYROPHOSPHOKINASE"/>
    <property type="match status" value="1"/>
</dbReference>
<gene>
    <name evidence="7" type="ORF">SAMN02910432_00359</name>
</gene>